<dbReference type="EMBL" id="RXLP01000025">
    <property type="protein sequence ID" value="TCD53866.1"/>
    <property type="molecule type" value="Genomic_DNA"/>
</dbReference>
<reference evidence="3 4" key="1">
    <citation type="submission" date="2018-12" db="EMBL/GenBank/DDBJ databases">
        <title>Alloscrdovia theropitheci sp. nov: a novel taxon from the feces of the bleeding-herat monkey (Theropithecus geleda).</title>
        <authorList>
            <person name="Modesto M."/>
        </authorList>
    </citation>
    <scope>NUCLEOTIDE SEQUENCE [LARGE SCALE GENOMIC DNA]</scope>
    <source>
        <strain evidence="3 4">GLDI4/2</strain>
    </source>
</reference>
<organism evidence="3 4">
    <name type="scientific">Alloscardovia theropitheci</name>
    <dbReference type="NCBI Taxonomy" id="2496842"/>
    <lineage>
        <taxon>Bacteria</taxon>
        <taxon>Bacillati</taxon>
        <taxon>Actinomycetota</taxon>
        <taxon>Actinomycetes</taxon>
        <taxon>Bifidobacteriales</taxon>
        <taxon>Bifidobacteriaceae</taxon>
        <taxon>Alloscardovia</taxon>
    </lineage>
</organism>
<feature type="region of interest" description="Disordered" evidence="1">
    <location>
        <begin position="1"/>
        <end position="26"/>
    </location>
</feature>
<evidence type="ECO:0000256" key="2">
    <source>
        <dbReference type="SAM" id="Phobius"/>
    </source>
</evidence>
<dbReference type="RefSeq" id="WP_131284765.1">
    <property type="nucleotide sequence ID" value="NZ_RXLP01000025.1"/>
</dbReference>
<feature type="compositionally biased region" description="Low complexity" evidence="1">
    <location>
        <begin position="271"/>
        <end position="284"/>
    </location>
</feature>
<comment type="caution">
    <text evidence="3">The sequence shown here is derived from an EMBL/GenBank/DDBJ whole genome shotgun (WGS) entry which is preliminary data.</text>
</comment>
<keyword evidence="2" id="KW-0812">Transmembrane</keyword>
<gene>
    <name evidence="3" type="ORF">EJ419_06330</name>
</gene>
<dbReference type="AlphaFoldDB" id="A0A4R0QZ62"/>
<evidence type="ECO:0008006" key="5">
    <source>
        <dbReference type="Google" id="ProtNLM"/>
    </source>
</evidence>
<evidence type="ECO:0000313" key="4">
    <source>
        <dbReference type="Proteomes" id="UP000291289"/>
    </source>
</evidence>
<dbReference type="Proteomes" id="UP000291289">
    <property type="component" value="Unassembled WGS sequence"/>
</dbReference>
<sequence>MSKPMDNDETQETSIIDPVDGDASDEVTTSIDDKVIDDKRRRQRRVLWIVAASVAAVALLGAAIYGVATRRSTAIRACENANKTYSATYEDYKKTVGEGETLSRTIISKDQVADAKTYDTFHKLVNEKISPATPLNCNISFTDSFSASTTSIDSKTSALKSKTEQLKTAMKNVQASKDKKDLTDARNTAQAKLDTATKTYTDSEGKVADNATRDTLKTLIDALRKALEDKHATVETLTKAGEPVQGAIDQVNQSVQAKSDADKKAQEEAQRTQQQQQQQQQRSSTPRRGYTSNQQRYTPRTNNGGNRGGGSTPAPQSNNNGGGSSFDWQAWMNNRPQAPCEAQGNCSQAIG</sequence>
<evidence type="ECO:0000313" key="3">
    <source>
        <dbReference type="EMBL" id="TCD53866.1"/>
    </source>
</evidence>
<name>A0A4R0QZ62_9BIFI</name>
<keyword evidence="2" id="KW-1133">Transmembrane helix</keyword>
<feature type="compositionally biased region" description="Basic and acidic residues" evidence="1">
    <location>
        <begin position="259"/>
        <end position="270"/>
    </location>
</feature>
<feature type="transmembrane region" description="Helical" evidence="2">
    <location>
        <begin position="46"/>
        <end position="68"/>
    </location>
</feature>
<evidence type="ECO:0000256" key="1">
    <source>
        <dbReference type="SAM" id="MobiDB-lite"/>
    </source>
</evidence>
<keyword evidence="4" id="KW-1185">Reference proteome</keyword>
<dbReference type="OrthoDB" id="3243261at2"/>
<keyword evidence="2" id="KW-0472">Membrane</keyword>
<accession>A0A4R0QZ62</accession>
<protein>
    <recommendedName>
        <fullName evidence="5">Colicin transporter</fullName>
    </recommendedName>
</protein>
<proteinExistence type="predicted"/>
<feature type="region of interest" description="Disordered" evidence="1">
    <location>
        <begin position="253"/>
        <end position="351"/>
    </location>
</feature>